<keyword evidence="3" id="KW-1185">Reference proteome</keyword>
<dbReference type="Proteomes" id="UP001549145">
    <property type="component" value="Unassembled WGS sequence"/>
</dbReference>
<protein>
    <submittedName>
        <fullName evidence="2">Uncharacterized protein</fullName>
    </submittedName>
</protein>
<evidence type="ECO:0000313" key="3">
    <source>
        <dbReference type="Proteomes" id="UP001549145"/>
    </source>
</evidence>
<sequence>MSPPDAPRRSSLALVPAILAGLILRRTGPVPPAPEDPAEDHRGQDWDYERSDAAAAKTAWVMLGLAGAVLATIGAVFALDRVVLGRQRAALPPLTAQQTTAIRPPPPNLQPHPYADIDARQADEAGRLSGYAYLDADRSRARIPIDRALALMAGRPFDPQPGAEPGKAPAP</sequence>
<accession>A0ABV2LBB2</accession>
<name>A0ABV2LBB2_9HYPH</name>
<comment type="caution">
    <text evidence="2">The sequence shown here is derived from an EMBL/GenBank/DDBJ whole genome shotgun (WGS) entry which is preliminary data.</text>
</comment>
<evidence type="ECO:0000256" key="1">
    <source>
        <dbReference type="SAM" id="Phobius"/>
    </source>
</evidence>
<reference evidence="2 3" key="1">
    <citation type="submission" date="2024-06" db="EMBL/GenBank/DDBJ databases">
        <title>Genomic Encyclopedia of Type Strains, Phase IV (KMG-IV): sequencing the most valuable type-strain genomes for metagenomic binning, comparative biology and taxonomic classification.</title>
        <authorList>
            <person name="Goeker M."/>
        </authorList>
    </citation>
    <scope>NUCLEOTIDE SEQUENCE [LARGE SCALE GENOMIC DNA]</scope>
    <source>
        <strain evidence="2 3">DSM 21331</strain>
    </source>
</reference>
<evidence type="ECO:0000313" key="2">
    <source>
        <dbReference type="EMBL" id="MET3695134.1"/>
    </source>
</evidence>
<dbReference type="EMBL" id="JBEPMM010000023">
    <property type="protein sequence ID" value="MET3695134.1"/>
    <property type="molecule type" value="Genomic_DNA"/>
</dbReference>
<organism evidence="2 3">
    <name type="scientific">Methylobacterium goesingense</name>
    <dbReference type="NCBI Taxonomy" id="243690"/>
    <lineage>
        <taxon>Bacteria</taxon>
        <taxon>Pseudomonadati</taxon>
        <taxon>Pseudomonadota</taxon>
        <taxon>Alphaproteobacteria</taxon>
        <taxon>Hyphomicrobiales</taxon>
        <taxon>Methylobacteriaceae</taxon>
        <taxon>Methylobacterium</taxon>
    </lineage>
</organism>
<keyword evidence="1" id="KW-1133">Transmembrane helix</keyword>
<keyword evidence="1" id="KW-0472">Membrane</keyword>
<keyword evidence="1" id="KW-0812">Transmembrane</keyword>
<gene>
    <name evidence="2" type="ORF">ABID43_004700</name>
</gene>
<feature type="transmembrane region" description="Helical" evidence="1">
    <location>
        <begin position="59"/>
        <end position="79"/>
    </location>
</feature>
<proteinExistence type="predicted"/>
<dbReference type="RefSeq" id="WP_354466185.1">
    <property type="nucleotide sequence ID" value="NZ_JBEPMM010000023.1"/>
</dbReference>